<keyword evidence="4" id="KW-1185">Reference proteome</keyword>
<evidence type="ECO:0000256" key="1">
    <source>
        <dbReference type="SAM" id="MobiDB-lite"/>
    </source>
</evidence>
<organism evidence="3 4">
    <name type="scientific">Nadsonia fulvescens var. elongata DSM 6958</name>
    <dbReference type="NCBI Taxonomy" id="857566"/>
    <lineage>
        <taxon>Eukaryota</taxon>
        <taxon>Fungi</taxon>
        <taxon>Dikarya</taxon>
        <taxon>Ascomycota</taxon>
        <taxon>Saccharomycotina</taxon>
        <taxon>Dipodascomycetes</taxon>
        <taxon>Dipodascales</taxon>
        <taxon>Dipodascales incertae sedis</taxon>
        <taxon>Nadsonia</taxon>
    </lineage>
</organism>
<dbReference type="Gene3D" id="6.10.140.1040">
    <property type="match status" value="1"/>
</dbReference>
<feature type="domain" description="Hyaluronan/mRNA-binding protein" evidence="2">
    <location>
        <begin position="68"/>
        <end position="161"/>
    </location>
</feature>
<dbReference type="AlphaFoldDB" id="A0A1E3PE87"/>
<dbReference type="InterPro" id="IPR006861">
    <property type="entry name" value="HABP4_PAIRBP1-bd"/>
</dbReference>
<feature type="compositionally biased region" description="Low complexity" evidence="1">
    <location>
        <begin position="119"/>
        <end position="134"/>
    </location>
</feature>
<reference evidence="3 4" key="1">
    <citation type="journal article" date="2016" name="Proc. Natl. Acad. Sci. U.S.A.">
        <title>Comparative genomics of biotechnologically important yeasts.</title>
        <authorList>
            <person name="Riley R."/>
            <person name="Haridas S."/>
            <person name="Wolfe K.H."/>
            <person name="Lopes M.R."/>
            <person name="Hittinger C.T."/>
            <person name="Goeker M."/>
            <person name="Salamov A.A."/>
            <person name="Wisecaver J.H."/>
            <person name="Long T.M."/>
            <person name="Calvey C.H."/>
            <person name="Aerts A.L."/>
            <person name="Barry K.W."/>
            <person name="Choi C."/>
            <person name="Clum A."/>
            <person name="Coughlan A.Y."/>
            <person name="Deshpande S."/>
            <person name="Douglass A.P."/>
            <person name="Hanson S.J."/>
            <person name="Klenk H.-P."/>
            <person name="LaButti K.M."/>
            <person name="Lapidus A."/>
            <person name="Lindquist E.A."/>
            <person name="Lipzen A.M."/>
            <person name="Meier-Kolthoff J.P."/>
            <person name="Ohm R.A."/>
            <person name="Otillar R.P."/>
            <person name="Pangilinan J.L."/>
            <person name="Peng Y."/>
            <person name="Rokas A."/>
            <person name="Rosa C.A."/>
            <person name="Scheuner C."/>
            <person name="Sibirny A.A."/>
            <person name="Slot J.C."/>
            <person name="Stielow J.B."/>
            <person name="Sun H."/>
            <person name="Kurtzman C.P."/>
            <person name="Blackwell M."/>
            <person name="Grigoriev I.V."/>
            <person name="Jeffries T.W."/>
        </authorList>
    </citation>
    <scope>NUCLEOTIDE SEQUENCE [LARGE SCALE GENOMIC DNA]</scope>
    <source>
        <strain evidence="3 4">DSM 6958</strain>
    </source>
</reference>
<evidence type="ECO:0000259" key="2">
    <source>
        <dbReference type="SMART" id="SM01233"/>
    </source>
</evidence>
<evidence type="ECO:0000313" key="3">
    <source>
        <dbReference type="EMBL" id="ODQ63733.1"/>
    </source>
</evidence>
<dbReference type="SMART" id="SM01233">
    <property type="entry name" value="HABP4_PAI-RBP1"/>
    <property type="match status" value="1"/>
</dbReference>
<name>A0A1E3PE87_9ASCO</name>
<accession>A0A1E3PE87</accession>
<gene>
    <name evidence="3" type="ORF">NADFUDRAFT_10349</name>
</gene>
<dbReference type="Proteomes" id="UP000095009">
    <property type="component" value="Unassembled WGS sequence"/>
</dbReference>
<feature type="region of interest" description="Disordered" evidence="1">
    <location>
        <begin position="1"/>
        <end position="134"/>
    </location>
</feature>
<feature type="non-terminal residue" evidence="3">
    <location>
        <position position="204"/>
    </location>
</feature>
<sequence>EFVTAPAPAKEVAAPAPVAKKTQNKKTAGPNGNDAAFKNKNVGRAANKAKDAAPLSGDKPRRRGPPSKNPRPDRHSQTGKTDTIKKVHQGWGDDSKKLDDEVAGEEIAKSDEQNDESTEAAAATEATEPEVPTKTIDQYFAELSTKSSEINARTAEERKIEAAADAAIVKKEQEDFFGALKVKSQKSRSRKEKVILDIEQNFVQ</sequence>
<feature type="non-terminal residue" evidence="3">
    <location>
        <position position="1"/>
    </location>
</feature>
<protein>
    <recommendedName>
        <fullName evidence="2">Hyaluronan/mRNA-binding protein domain-containing protein</fullName>
    </recommendedName>
</protein>
<dbReference type="STRING" id="857566.A0A1E3PE87"/>
<dbReference type="OrthoDB" id="5426471at2759"/>
<feature type="compositionally biased region" description="Low complexity" evidence="1">
    <location>
        <begin position="1"/>
        <end position="21"/>
    </location>
</feature>
<feature type="compositionally biased region" description="Basic and acidic residues" evidence="1">
    <location>
        <begin position="91"/>
        <end position="112"/>
    </location>
</feature>
<proteinExistence type="predicted"/>
<evidence type="ECO:0000313" key="4">
    <source>
        <dbReference type="Proteomes" id="UP000095009"/>
    </source>
</evidence>
<dbReference type="EMBL" id="KV454414">
    <property type="protein sequence ID" value="ODQ63733.1"/>
    <property type="molecule type" value="Genomic_DNA"/>
</dbReference>